<protein>
    <submittedName>
        <fullName evidence="6">ABC transporter ATP-binding protein</fullName>
    </submittedName>
</protein>
<gene>
    <name evidence="6" type="primary">wzt</name>
</gene>
<dbReference type="Pfam" id="PF00005">
    <property type="entry name" value="ABC_tran"/>
    <property type="match status" value="1"/>
</dbReference>
<dbReference type="PROSITE" id="PS50893">
    <property type="entry name" value="ABC_TRANSPORTER_2"/>
    <property type="match status" value="1"/>
</dbReference>
<dbReference type="InterPro" id="IPR003593">
    <property type="entry name" value="AAA+_ATPase"/>
</dbReference>
<dbReference type="EMBL" id="MH449679">
    <property type="protein sequence ID" value="AXL04976.1"/>
    <property type="molecule type" value="Genomic_DNA"/>
</dbReference>
<dbReference type="GO" id="GO:0140359">
    <property type="term" value="F:ABC-type transporter activity"/>
    <property type="evidence" value="ECO:0007669"/>
    <property type="project" value="InterPro"/>
</dbReference>
<name>A0A346ACL4_AERHY</name>
<dbReference type="PANTHER" id="PTHR46743">
    <property type="entry name" value="TEICHOIC ACIDS EXPORT ATP-BINDING PROTEIN TAGH"/>
    <property type="match status" value="1"/>
</dbReference>
<keyword evidence="2" id="KW-0813">Transport</keyword>
<accession>A0A346ACL4</accession>
<dbReference type="PROSITE" id="PS00211">
    <property type="entry name" value="ABC_TRANSPORTER_1"/>
    <property type="match status" value="1"/>
</dbReference>
<dbReference type="GO" id="GO:0005524">
    <property type="term" value="F:ATP binding"/>
    <property type="evidence" value="ECO:0007669"/>
    <property type="project" value="UniProtKB-KW"/>
</dbReference>
<dbReference type="InterPro" id="IPR015860">
    <property type="entry name" value="ABC_transpr_TagH-like"/>
</dbReference>
<dbReference type="InterPro" id="IPR027417">
    <property type="entry name" value="P-loop_NTPase"/>
</dbReference>
<sequence length="392" mass="43603">MLKVENVSKKFNISRSPWRRIFFNLGIKSAVKSSEFFHALDNISFSISKGETVGIIGKNGAGKSTLLQIICGTLKASTGNVSKPKKIAALLELGAGFNPEYTGRENISLNGSLIGMSSKEIAEKEQEIINFSEILDFIDRPVKTYSSGMFARLAFSIAVHSSPDLLIVDEALSVGDMAFQEKSINKMKELRDSGIPIFFVSHSIPMVRNFCTRAIWLEHGKIKMDASAKDVCTKYLQETMPTAQCDYKHAVVMTPNSPKLKIKNFIIENRVVATGARLNLSFDIEELIDISSGIGIGVIIRSSSDNIVSVFSTVRDSLKIERAPKKVSIEMNDFPLLSGRYSISISVTDDLATFHYDRIDYITHFDVTTPINERGLERYEGTVGINHNWRLE</sequence>
<dbReference type="GO" id="GO:0016020">
    <property type="term" value="C:membrane"/>
    <property type="evidence" value="ECO:0007669"/>
    <property type="project" value="InterPro"/>
</dbReference>
<dbReference type="GO" id="GO:0016887">
    <property type="term" value="F:ATP hydrolysis activity"/>
    <property type="evidence" value="ECO:0007669"/>
    <property type="project" value="InterPro"/>
</dbReference>
<evidence type="ECO:0000256" key="2">
    <source>
        <dbReference type="ARBA" id="ARBA00022448"/>
    </source>
</evidence>
<dbReference type="SUPFAM" id="SSF52540">
    <property type="entry name" value="P-loop containing nucleoside triphosphate hydrolases"/>
    <property type="match status" value="1"/>
</dbReference>
<dbReference type="Gene3D" id="2.70.50.60">
    <property type="entry name" value="abc- transporter (atp binding component) like domain"/>
    <property type="match status" value="1"/>
</dbReference>
<keyword evidence="3" id="KW-0547">Nucleotide-binding</keyword>
<dbReference type="CDD" id="cd10147">
    <property type="entry name" value="Wzt_C-like"/>
    <property type="match status" value="1"/>
</dbReference>
<dbReference type="Gene3D" id="3.40.50.300">
    <property type="entry name" value="P-loop containing nucleotide triphosphate hydrolases"/>
    <property type="match status" value="1"/>
</dbReference>
<proteinExistence type="inferred from homology"/>
<dbReference type="InterPro" id="IPR017871">
    <property type="entry name" value="ABC_transporter-like_CS"/>
</dbReference>
<dbReference type="InterPro" id="IPR003439">
    <property type="entry name" value="ABC_transporter-like_ATP-bd"/>
</dbReference>
<dbReference type="InterPro" id="IPR050683">
    <property type="entry name" value="Bact_Polysacc_Export_ATP-bd"/>
</dbReference>
<dbReference type="InterPro" id="IPR029439">
    <property type="entry name" value="Wzt_C"/>
</dbReference>
<dbReference type="AlphaFoldDB" id="A0A346ACL4"/>
<evidence type="ECO:0000256" key="1">
    <source>
        <dbReference type="ARBA" id="ARBA00005417"/>
    </source>
</evidence>
<keyword evidence="4 6" id="KW-0067">ATP-binding</keyword>
<evidence type="ECO:0000259" key="5">
    <source>
        <dbReference type="PROSITE" id="PS50893"/>
    </source>
</evidence>
<feature type="domain" description="ABC transporter" evidence="5">
    <location>
        <begin position="25"/>
        <end position="244"/>
    </location>
</feature>
<evidence type="ECO:0000256" key="4">
    <source>
        <dbReference type="ARBA" id="ARBA00022840"/>
    </source>
</evidence>
<evidence type="ECO:0000256" key="3">
    <source>
        <dbReference type="ARBA" id="ARBA00022741"/>
    </source>
</evidence>
<dbReference type="Pfam" id="PF14524">
    <property type="entry name" value="Wzt_C"/>
    <property type="match status" value="1"/>
</dbReference>
<organism evidence="6">
    <name type="scientific">Aeromonas hydrophila</name>
    <dbReference type="NCBI Taxonomy" id="644"/>
    <lineage>
        <taxon>Bacteria</taxon>
        <taxon>Pseudomonadati</taxon>
        <taxon>Pseudomonadota</taxon>
        <taxon>Gammaproteobacteria</taxon>
        <taxon>Aeromonadales</taxon>
        <taxon>Aeromonadaceae</taxon>
        <taxon>Aeromonas</taxon>
    </lineage>
</organism>
<reference evidence="6" key="1">
    <citation type="submission" date="2018-06" db="EMBL/GenBank/DDBJ databases">
        <title>Genetic diversity of the Aeromonas Hydrophila O antigens and development of a suspension array for serotype detection.</title>
        <authorList>
            <person name="Cao H."/>
            <person name="Liu B."/>
        </authorList>
    </citation>
    <scope>NUCLEOTIDE SEQUENCE</scope>
    <source>
        <strain evidence="6">G5183</strain>
    </source>
</reference>
<dbReference type="PANTHER" id="PTHR46743:SF2">
    <property type="entry name" value="TEICHOIC ACIDS EXPORT ATP-BINDING PROTEIN TAGH"/>
    <property type="match status" value="1"/>
</dbReference>
<dbReference type="CDD" id="cd03220">
    <property type="entry name" value="ABC_KpsT_Wzt"/>
    <property type="match status" value="1"/>
</dbReference>
<comment type="similarity">
    <text evidence="1">Belongs to the ABC transporter superfamily.</text>
</comment>
<evidence type="ECO:0000313" key="6">
    <source>
        <dbReference type="EMBL" id="AXL04976.1"/>
    </source>
</evidence>
<dbReference type="SMART" id="SM00382">
    <property type="entry name" value="AAA"/>
    <property type="match status" value="1"/>
</dbReference>